<evidence type="ECO:0000313" key="2">
    <source>
        <dbReference type="EMBL" id="MCL6422142.1"/>
    </source>
</evidence>
<dbReference type="Pfam" id="PF14017">
    <property type="entry name" value="DUF4233"/>
    <property type="match status" value="1"/>
</dbReference>
<feature type="transmembrane region" description="Helical" evidence="1">
    <location>
        <begin position="48"/>
        <end position="66"/>
    </location>
</feature>
<keyword evidence="1" id="KW-0472">Membrane</keyword>
<dbReference type="EMBL" id="JAKNCJ010000001">
    <property type="protein sequence ID" value="MCL6422142.1"/>
    <property type="molecule type" value="Genomic_DNA"/>
</dbReference>
<comment type="caution">
    <text evidence="2">The sequence shown here is derived from an EMBL/GenBank/DDBJ whole genome shotgun (WGS) entry which is preliminary data.</text>
</comment>
<accession>A0ABT0QWU0</accession>
<gene>
    <name evidence="2" type="ORF">Bequi_01835</name>
</gene>
<name>A0ABT0QWU0_9MICO</name>
<dbReference type="RefSeq" id="WP_249736300.1">
    <property type="nucleotide sequence ID" value="NZ_JAKNCJ010000001.1"/>
</dbReference>
<sequence length="146" mass="15756">MPGSLTPSQRPHGAQRILASTTLVVEALVMVFAALVAHQLSPGTRAPVWTLALVTAVLLVLTSGMLKKRAWPYAMGALLQLPLIAMGIWVGAMWAVGLLFAAIYVYSVLIGRKLDAEKDAVDASYWEAHPEEDPRRADPGLQGRAR</sequence>
<keyword evidence="1" id="KW-0812">Transmembrane</keyword>
<feature type="transmembrane region" description="Helical" evidence="1">
    <location>
        <begin position="17"/>
        <end position="36"/>
    </location>
</feature>
<dbReference type="InterPro" id="IPR025327">
    <property type="entry name" value="DUF4233"/>
</dbReference>
<dbReference type="Proteomes" id="UP001203761">
    <property type="component" value="Unassembled WGS sequence"/>
</dbReference>
<proteinExistence type="predicted"/>
<keyword evidence="3" id="KW-1185">Reference proteome</keyword>
<organism evidence="2 3">
    <name type="scientific">Brachybacterium equifaecis</name>
    <dbReference type="NCBI Taxonomy" id="2910770"/>
    <lineage>
        <taxon>Bacteria</taxon>
        <taxon>Bacillati</taxon>
        <taxon>Actinomycetota</taxon>
        <taxon>Actinomycetes</taxon>
        <taxon>Micrococcales</taxon>
        <taxon>Dermabacteraceae</taxon>
        <taxon>Brachybacterium</taxon>
    </lineage>
</organism>
<evidence type="ECO:0000256" key="1">
    <source>
        <dbReference type="SAM" id="Phobius"/>
    </source>
</evidence>
<keyword evidence="1" id="KW-1133">Transmembrane helix</keyword>
<evidence type="ECO:0000313" key="3">
    <source>
        <dbReference type="Proteomes" id="UP001203761"/>
    </source>
</evidence>
<protein>
    <submittedName>
        <fullName evidence="2">DUF4233 domain-containing protein</fullName>
    </submittedName>
</protein>
<reference evidence="2" key="1">
    <citation type="submission" date="2022-02" db="EMBL/GenBank/DDBJ databases">
        <authorList>
            <person name="Lee M."/>
            <person name="Kim S.-J."/>
            <person name="Jung M.-Y."/>
        </authorList>
    </citation>
    <scope>NUCLEOTIDE SEQUENCE</scope>
    <source>
        <strain evidence="2">JHP9</strain>
    </source>
</reference>
<feature type="transmembrane region" description="Helical" evidence="1">
    <location>
        <begin position="86"/>
        <end position="109"/>
    </location>
</feature>